<dbReference type="InParanoid" id="A0A163JE87"/>
<keyword evidence="2" id="KW-0472">Membrane</keyword>
<name>A0A163JE87_ABSGL</name>
<feature type="compositionally biased region" description="Polar residues" evidence="1">
    <location>
        <begin position="312"/>
        <end position="322"/>
    </location>
</feature>
<dbReference type="STRING" id="4829.A0A163JE87"/>
<feature type="compositionally biased region" description="Polar residues" evidence="1">
    <location>
        <begin position="154"/>
        <end position="165"/>
    </location>
</feature>
<reference evidence="4" key="1">
    <citation type="submission" date="2016-04" db="EMBL/GenBank/DDBJ databases">
        <authorList>
            <person name="Evans L.H."/>
            <person name="Alamgir A."/>
            <person name="Owens N."/>
            <person name="Weber N.D."/>
            <person name="Virtaneva K."/>
            <person name="Barbian K."/>
            <person name="Babar A."/>
            <person name="Rosenke K."/>
        </authorList>
    </citation>
    <scope>NUCLEOTIDE SEQUENCE [LARGE SCALE GENOMIC DNA]</scope>
    <source>
        <strain evidence="4">CBS 101.48</strain>
    </source>
</reference>
<feature type="chain" id="PRO_5007843371" description="Mid2 domain-containing protein" evidence="3">
    <location>
        <begin position="22"/>
        <end position="367"/>
    </location>
</feature>
<evidence type="ECO:0000313" key="4">
    <source>
        <dbReference type="EMBL" id="SAM00866.1"/>
    </source>
</evidence>
<keyword evidence="2" id="KW-1133">Transmembrane helix</keyword>
<dbReference type="Proteomes" id="UP000078561">
    <property type="component" value="Unassembled WGS sequence"/>
</dbReference>
<gene>
    <name evidence="4" type="primary">ABSGL_06592.1 scaffold 8461</name>
</gene>
<feature type="compositionally biased region" description="Pro residues" evidence="1">
    <location>
        <begin position="324"/>
        <end position="336"/>
    </location>
</feature>
<evidence type="ECO:0008006" key="6">
    <source>
        <dbReference type="Google" id="ProtNLM"/>
    </source>
</evidence>
<keyword evidence="3" id="KW-0732">Signal</keyword>
<organism evidence="4">
    <name type="scientific">Absidia glauca</name>
    <name type="common">Pin mould</name>
    <dbReference type="NCBI Taxonomy" id="4829"/>
    <lineage>
        <taxon>Eukaryota</taxon>
        <taxon>Fungi</taxon>
        <taxon>Fungi incertae sedis</taxon>
        <taxon>Mucoromycota</taxon>
        <taxon>Mucoromycotina</taxon>
        <taxon>Mucoromycetes</taxon>
        <taxon>Mucorales</taxon>
        <taxon>Cunninghamellaceae</taxon>
        <taxon>Absidia</taxon>
    </lineage>
</organism>
<feature type="region of interest" description="Disordered" evidence="1">
    <location>
        <begin position="53"/>
        <end position="89"/>
    </location>
</feature>
<proteinExistence type="predicted"/>
<keyword evidence="5" id="KW-1185">Reference proteome</keyword>
<dbReference type="AlphaFoldDB" id="A0A163JE87"/>
<evidence type="ECO:0000313" key="5">
    <source>
        <dbReference type="Proteomes" id="UP000078561"/>
    </source>
</evidence>
<feature type="compositionally biased region" description="Low complexity" evidence="1">
    <location>
        <begin position="54"/>
        <end position="76"/>
    </location>
</feature>
<protein>
    <recommendedName>
        <fullName evidence="6">Mid2 domain-containing protein</fullName>
    </recommendedName>
</protein>
<feature type="compositionally biased region" description="Polar residues" evidence="1">
    <location>
        <begin position="172"/>
        <end position="238"/>
    </location>
</feature>
<feature type="region of interest" description="Disordered" evidence="1">
    <location>
        <begin position="130"/>
        <end position="238"/>
    </location>
</feature>
<feature type="transmembrane region" description="Helical" evidence="2">
    <location>
        <begin position="102"/>
        <end position="124"/>
    </location>
</feature>
<keyword evidence="2" id="KW-0812">Transmembrane</keyword>
<evidence type="ECO:0000256" key="2">
    <source>
        <dbReference type="SAM" id="Phobius"/>
    </source>
</evidence>
<dbReference type="EMBL" id="LT553433">
    <property type="protein sequence ID" value="SAM00866.1"/>
    <property type="molecule type" value="Genomic_DNA"/>
</dbReference>
<sequence length="367" mass="39850">MKCVVLWQFSLLGVLVMVTNGWRFPACVNASPVPGTTNDSHPLVSTTTVAPLQSVDNNDNHNSSNSNMLSPISSSNITMTDTRNEDSLEEQLRDDQAALKRMVTILSLIGGLGGLAVLATIIIFTKTRRRRKREINGKSGSISAEEDDTTTTTKQQQRAPTYHQQQFHRGRSSYTNTHSSANFINDQPTRNESTNHTTEGSNVSPDPLISANSEANSDGDNNGRQRTSTVVSLPQPSAPLTISPLVPAIIAPNHQHRRVLSLPSQRQQQPTPVPSAPSAKELDSVRTLCGDESGPRQSSYQGRTEPCYYDGGQSTLDGTNPMTPDLPPPAYTPNPSPLYDGSQQNANVITTVATRAQLTTLRRHSQT</sequence>
<accession>A0A163JE87</accession>
<feature type="signal peptide" evidence="3">
    <location>
        <begin position="1"/>
        <end position="21"/>
    </location>
</feature>
<dbReference type="OrthoDB" id="10584543at2759"/>
<feature type="region of interest" description="Disordered" evidence="1">
    <location>
        <begin position="260"/>
        <end position="342"/>
    </location>
</feature>
<evidence type="ECO:0000256" key="3">
    <source>
        <dbReference type="SAM" id="SignalP"/>
    </source>
</evidence>
<evidence type="ECO:0000256" key="1">
    <source>
        <dbReference type="SAM" id="MobiDB-lite"/>
    </source>
</evidence>